<evidence type="ECO:0000313" key="2">
    <source>
        <dbReference type="Proteomes" id="UP001597308"/>
    </source>
</evidence>
<dbReference type="Proteomes" id="UP001597308">
    <property type="component" value="Unassembled WGS sequence"/>
</dbReference>
<dbReference type="RefSeq" id="WP_378799752.1">
    <property type="nucleotide sequence ID" value="NZ_JBHUER010000008.1"/>
</dbReference>
<gene>
    <name evidence="1" type="ORF">ACFSCV_11655</name>
</gene>
<sequence length="92" mass="9620">MALMSAAIGLDGALQRGEGSVSAARLGEGQYEIEFGRDVTGCVYVASASIFQPTALITQARVGKPNWVYVGVFSPNGTPFDAGFSLLVFCGR</sequence>
<name>A0ABW4K9B7_9HYPH</name>
<protein>
    <submittedName>
        <fullName evidence="1">Uncharacterized protein</fullName>
    </submittedName>
</protein>
<keyword evidence="2" id="KW-1185">Reference proteome</keyword>
<comment type="caution">
    <text evidence="1">The sequence shown here is derived from an EMBL/GenBank/DDBJ whole genome shotgun (WGS) entry which is preliminary data.</text>
</comment>
<accession>A0ABW4K9B7</accession>
<organism evidence="1 2">
    <name type="scientific">Methylopila henanensis</name>
    <dbReference type="NCBI Taxonomy" id="873516"/>
    <lineage>
        <taxon>Bacteria</taxon>
        <taxon>Pseudomonadati</taxon>
        <taxon>Pseudomonadota</taxon>
        <taxon>Alphaproteobacteria</taxon>
        <taxon>Hyphomicrobiales</taxon>
        <taxon>Methylopilaceae</taxon>
        <taxon>Methylopila</taxon>
    </lineage>
</organism>
<dbReference type="EMBL" id="JBHUER010000008">
    <property type="protein sequence ID" value="MFD1703656.1"/>
    <property type="molecule type" value="Genomic_DNA"/>
</dbReference>
<proteinExistence type="predicted"/>
<evidence type="ECO:0000313" key="1">
    <source>
        <dbReference type="EMBL" id="MFD1703656.1"/>
    </source>
</evidence>
<reference evidence="2" key="1">
    <citation type="journal article" date="2019" name="Int. J. Syst. Evol. Microbiol.">
        <title>The Global Catalogue of Microorganisms (GCM) 10K type strain sequencing project: providing services to taxonomists for standard genome sequencing and annotation.</title>
        <authorList>
            <consortium name="The Broad Institute Genomics Platform"/>
            <consortium name="The Broad Institute Genome Sequencing Center for Infectious Disease"/>
            <person name="Wu L."/>
            <person name="Ma J."/>
        </authorList>
    </citation>
    <scope>NUCLEOTIDE SEQUENCE [LARGE SCALE GENOMIC DNA]</scope>
    <source>
        <strain evidence="2">KCTC 23707</strain>
    </source>
</reference>